<proteinExistence type="predicted"/>
<dbReference type="OMA" id="AYMERYT"/>
<keyword evidence="4" id="KW-1185">Reference proteome</keyword>
<dbReference type="PANTHER" id="PTHR48051:SF1">
    <property type="entry name" value="RAS SUPPRESSOR PROTEIN 1"/>
    <property type="match status" value="1"/>
</dbReference>
<evidence type="ECO:0000313" key="5">
    <source>
        <dbReference type="WBParaSite" id="HPLM_0001394501-mRNA-1"/>
    </source>
</evidence>
<dbReference type="OrthoDB" id="1728874at2759"/>
<dbReference type="InterPro" id="IPR001611">
    <property type="entry name" value="Leu-rich_rpt"/>
</dbReference>
<dbReference type="PANTHER" id="PTHR48051">
    <property type="match status" value="1"/>
</dbReference>
<dbReference type="GO" id="GO:0005737">
    <property type="term" value="C:cytoplasm"/>
    <property type="evidence" value="ECO:0007669"/>
    <property type="project" value="TreeGrafter"/>
</dbReference>
<dbReference type="SMART" id="SM00364">
    <property type="entry name" value="LRR_BAC"/>
    <property type="match status" value="4"/>
</dbReference>
<evidence type="ECO:0000313" key="3">
    <source>
        <dbReference type="EMBL" id="VDO51222.1"/>
    </source>
</evidence>
<dbReference type="Pfam" id="PF00560">
    <property type="entry name" value="LRR_1"/>
    <property type="match status" value="1"/>
</dbReference>
<keyword evidence="1" id="KW-0433">Leucine-rich repeat</keyword>
<dbReference type="AlphaFoldDB" id="A0A0N4WR47"/>
<keyword evidence="2" id="KW-0677">Repeat</keyword>
<dbReference type="InterPro" id="IPR003591">
    <property type="entry name" value="Leu-rich_rpt_typical-subtyp"/>
</dbReference>
<gene>
    <name evidence="3" type="ORF">HPLM_LOCUS13940</name>
</gene>
<evidence type="ECO:0000256" key="2">
    <source>
        <dbReference type="ARBA" id="ARBA00022737"/>
    </source>
</evidence>
<name>A0A0N4WR47_HAEPC</name>
<dbReference type="WBParaSite" id="HPLM_0001394501-mRNA-1">
    <property type="protein sequence ID" value="HPLM_0001394501-mRNA-1"/>
    <property type="gene ID" value="HPLM_0001394501"/>
</dbReference>
<sequence>LLKTPTVIALPFSSELYRDRLGKVVAQFRTVYFLNYFNLNYLPFFAVMGNDSSKSKSSSSKGVASTLGIRAGPSQATVQRHIENAQKSRILQLKSCGLKALPPSLEELFEVIRNLELSQNKIKELPPSIGNFTVLKQLHLSENALTELPHEIGMLKNLEILNVQSNKLSSLPDSLVGCTSLKTLNVSANNFSQFPVPVCHLMSLETLNLAQNTITELPDEVSSLNASEVNLNQNRLNFLNGDALAKCPHLKILRVEENCLAKTEFTVNLLSHSPVSIISCSGNIFQDREFQDLPGYEDYQERFTATRRKM</sequence>
<evidence type="ECO:0000256" key="1">
    <source>
        <dbReference type="ARBA" id="ARBA00022614"/>
    </source>
</evidence>
<reference evidence="5" key="1">
    <citation type="submission" date="2017-02" db="UniProtKB">
        <authorList>
            <consortium name="WormBaseParasite"/>
        </authorList>
    </citation>
    <scope>IDENTIFICATION</scope>
</reference>
<dbReference type="STRING" id="6290.A0A0N4WR47"/>
<dbReference type="Proteomes" id="UP000268014">
    <property type="component" value="Unassembled WGS sequence"/>
</dbReference>
<dbReference type="Pfam" id="PF13855">
    <property type="entry name" value="LRR_8"/>
    <property type="match status" value="1"/>
</dbReference>
<accession>A0A0N4WR47</accession>
<dbReference type="InterPro" id="IPR032675">
    <property type="entry name" value="LRR_dom_sf"/>
</dbReference>
<organism evidence="5">
    <name type="scientific">Haemonchus placei</name>
    <name type="common">Barber's pole worm</name>
    <dbReference type="NCBI Taxonomy" id="6290"/>
    <lineage>
        <taxon>Eukaryota</taxon>
        <taxon>Metazoa</taxon>
        <taxon>Ecdysozoa</taxon>
        <taxon>Nematoda</taxon>
        <taxon>Chromadorea</taxon>
        <taxon>Rhabditida</taxon>
        <taxon>Rhabditina</taxon>
        <taxon>Rhabditomorpha</taxon>
        <taxon>Strongyloidea</taxon>
        <taxon>Trichostrongylidae</taxon>
        <taxon>Haemonchus</taxon>
    </lineage>
</organism>
<dbReference type="Gene3D" id="3.80.10.10">
    <property type="entry name" value="Ribonuclease Inhibitor"/>
    <property type="match status" value="2"/>
</dbReference>
<dbReference type="SUPFAM" id="SSF52058">
    <property type="entry name" value="L domain-like"/>
    <property type="match status" value="1"/>
</dbReference>
<protein>
    <submittedName>
        <fullName evidence="5">Leucine-rich repeat-containing protein 57</fullName>
    </submittedName>
</protein>
<reference evidence="3 4" key="2">
    <citation type="submission" date="2018-11" db="EMBL/GenBank/DDBJ databases">
        <authorList>
            <consortium name="Pathogen Informatics"/>
        </authorList>
    </citation>
    <scope>NUCLEOTIDE SEQUENCE [LARGE SCALE GENOMIC DNA]</scope>
    <source>
        <strain evidence="3 4">MHpl1</strain>
    </source>
</reference>
<evidence type="ECO:0000313" key="4">
    <source>
        <dbReference type="Proteomes" id="UP000268014"/>
    </source>
</evidence>
<dbReference type="InterPro" id="IPR050216">
    <property type="entry name" value="LRR_domain-containing"/>
</dbReference>
<dbReference type="PROSITE" id="PS51450">
    <property type="entry name" value="LRR"/>
    <property type="match status" value="2"/>
</dbReference>
<dbReference type="SMART" id="SM00369">
    <property type="entry name" value="LRR_TYP"/>
    <property type="match status" value="4"/>
</dbReference>
<dbReference type="EMBL" id="UZAF01018394">
    <property type="protein sequence ID" value="VDO51222.1"/>
    <property type="molecule type" value="Genomic_DNA"/>
</dbReference>